<evidence type="ECO:0000313" key="3">
    <source>
        <dbReference type="Proteomes" id="UP000662888"/>
    </source>
</evidence>
<dbReference type="SUPFAM" id="SSF109604">
    <property type="entry name" value="HD-domain/PDEase-like"/>
    <property type="match status" value="1"/>
</dbReference>
<feature type="domain" description="HDOD" evidence="1">
    <location>
        <begin position="191"/>
        <end position="382"/>
    </location>
</feature>
<dbReference type="PANTHER" id="PTHR33525">
    <property type="match status" value="1"/>
</dbReference>
<dbReference type="Gene3D" id="1.10.3210.10">
    <property type="entry name" value="Hypothetical protein af1432"/>
    <property type="match status" value="1"/>
</dbReference>
<gene>
    <name evidence="2" type="ORF">IV454_29935</name>
</gene>
<dbReference type="EMBL" id="CP065053">
    <property type="protein sequence ID" value="QPI49600.1"/>
    <property type="molecule type" value="Genomic_DNA"/>
</dbReference>
<reference evidence="2 3" key="1">
    <citation type="submission" date="2020-11" db="EMBL/GenBank/DDBJ databases">
        <authorList>
            <person name="Sun Q."/>
        </authorList>
    </citation>
    <scope>NUCLEOTIDE SEQUENCE [LARGE SCALE GENOMIC DNA]</scope>
    <source>
        <strain evidence="2 3">P8398</strain>
    </source>
</reference>
<dbReference type="PROSITE" id="PS51833">
    <property type="entry name" value="HDOD"/>
    <property type="match status" value="1"/>
</dbReference>
<protein>
    <submittedName>
        <fullName evidence="2">HDOD domain-containing protein</fullName>
    </submittedName>
</protein>
<evidence type="ECO:0000313" key="2">
    <source>
        <dbReference type="EMBL" id="QPI49600.1"/>
    </source>
</evidence>
<dbReference type="PANTHER" id="PTHR33525:SF4">
    <property type="entry name" value="CYCLIC DI-GMP PHOSPHODIESTERASE CDGJ"/>
    <property type="match status" value="1"/>
</dbReference>
<accession>A0AA48WE51</accession>
<dbReference type="Proteomes" id="UP000662888">
    <property type="component" value="Chromosome"/>
</dbReference>
<name>A0AA48WE51_9BURK</name>
<dbReference type="RefSeq" id="WP_206089266.1">
    <property type="nucleotide sequence ID" value="NZ_CP065053.1"/>
</dbReference>
<organism evidence="2 3">
    <name type="scientific">Massilia antarctica</name>
    <dbReference type="NCBI Taxonomy" id="2765360"/>
    <lineage>
        <taxon>Bacteria</taxon>
        <taxon>Pseudomonadati</taxon>
        <taxon>Pseudomonadota</taxon>
        <taxon>Betaproteobacteria</taxon>
        <taxon>Burkholderiales</taxon>
        <taxon>Oxalobacteraceae</taxon>
        <taxon>Telluria group</taxon>
        <taxon>Massilia</taxon>
    </lineage>
</organism>
<keyword evidence="3" id="KW-1185">Reference proteome</keyword>
<dbReference type="Pfam" id="PF08668">
    <property type="entry name" value="HDOD"/>
    <property type="match status" value="1"/>
</dbReference>
<dbReference type="InterPro" id="IPR013976">
    <property type="entry name" value="HDOD"/>
</dbReference>
<proteinExistence type="predicted"/>
<sequence>MAAFDTTPFPLVEMQAAANAQNEWLALSVRMSCGPGLDQAAALHAVFGAPDLLTAIAPLDCILHLASPAVLTPALLALMPPHRVIFAIDAGALGAEAALKHVLALHDQGYRVLVDGQPADGVKLPPALRAVALDCSAGLPVVRGGKYQVLALFGPHLAHGVHSAARFADCAEAGFEWLSGEWPLHPAPNVKPHDGTSRKRLLALLGLLARDAESRELEQLLKQDPALSYHLLKLVNSAAFALSTQITSFGQAINLLGRRQLQRWLQLLLYARQQPDGMANPLLPLAALRAAQLECLCKLQGGARDEQDIAFMTGVFSLLDVLFGMSMEDIVGALGLAPAAAEALLLREGRLGEQLSMVEQRLPGPAQLAALGISNEQWWQSQLHAFHWAIQVGRNL</sequence>
<dbReference type="InterPro" id="IPR052340">
    <property type="entry name" value="RNase_Y/CdgJ"/>
</dbReference>
<evidence type="ECO:0000259" key="1">
    <source>
        <dbReference type="PROSITE" id="PS51833"/>
    </source>
</evidence>